<comment type="caution">
    <text evidence="2">The sequence shown here is derived from an EMBL/GenBank/DDBJ whole genome shotgun (WGS) entry which is preliminary data.</text>
</comment>
<keyword evidence="3" id="KW-1185">Reference proteome</keyword>
<accession>A0A9W8YCS7</accession>
<feature type="compositionally biased region" description="Polar residues" evidence="1">
    <location>
        <begin position="18"/>
        <end position="31"/>
    </location>
</feature>
<feature type="region of interest" description="Disordered" evidence="1">
    <location>
        <begin position="64"/>
        <end position="123"/>
    </location>
</feature>
<evidence type="ECO:0000313" key="3">
    <source>
        <dbReference type="Proteomes" id="UP001140560"/>
    </source>
</evidence>
<dbReference type="OrthoDB" id="5389296at2759"/>
<dbReference type="Proteomes" id="UP001140560">
    <property type="component" value="Unassembled WGS sequence"/>
</dbReference>
<protein>
    <submittedName>
        <fullName evidence="2">Uncharacterized protein</fullName>
    </submittedName>
</protein>
<dbReference type="EMBL" id="JAPEUY010000005">
    <property type="protein sequence ID" value="KAJ4372921.1"/>
    <property type="molecule type" value="Genomic_DNA"/>
</dbReference>
<evidence type="ECO:0000256" key="1">
    <source>
        <dbReference type="SAM" id="MobiDB-lite"/>
    </source>
</evidence>
<proteinExistence type="predicted"/>
<feature type="region of interest" description="Disordered" evidence="1">
    <location>
        <begin position="141"/>
        <end position="181"/>
    </location>
</feature>
<sequence>MPAHTPSPHRFLAPNPPSTQNSKQKPPSSLRNALAVQTPGPTVATRQKAEYQFKKLTPAKRFVVTPSRPATSAELGEERINKSWTDTRAAVTPRTRPRRKFERVESIEEGSQSSPVVTQEEEDGEGLMHCIEQNGMFASDEARGEEDQEEEMLFETVGPNKRRRTSPPSSPSRQREIERRAPILAYNSTTHRLKVPPSCTPVPLNTSYTTTHNSATPGPPNTPAPHRPHFLLPTLPTSPLKPSKPLPEIFSPSRKSGKYVPDGLASTVTGWIIETANTGFAVQNRSAGMSWGRDREEGVRMKVRITDISTGSTESRQETEVECYTGSVVFVRGDTEPGLYNASRAPNNFDNEGEVKILLAGQGGTRFASGVRIKVGGIIGVRAPMWDVDMGGEKWIVGVDWVVL</sequence>
<gene>
    <name evidence="2" type="ORF">N0V83_003212</name>
</gene>
<reference evidence="2" key="1">
    <citation type="submission" date="2022-10" db="EMBL/GenBank/DDBJ databases">
        <title>Tapping the CABI collections for fungal endophytes: first genome assemblies for Collariella, Neodidymelliopsis, Ascochyta clinopodiicola, Didymella pomorum, Didymosphaeria variabile, Neocosmospora piperis and Neocucurbitaria cava.</title>
        <authorList>
            <person name="Hill R."/>
        </authorList>
    </citation>
    <scope>NUCLEOTIDE SEQUENCE</scope>
    <source>
        <strain evidence="2">IMI 356814</strain>
    </source>
</reference>
<dbReference type="AlphaFoldDB" id="A0A9W8YCS7"/>
<evidence type="ECO:0000313" key="2">
    <source>
        <dbReference type="EMBL" id="KAJ4372921.1"/>
    </source>
</evidence>
<feature type="compositionally biased region" description="Acidic residues" evidence="1">
    <location>
        <begin position="143"/>
        <end position="153"/>
    </location>
</feature>
<organism evidence="2 3">
    <name type="scientific">Neocucurbitaria cava</name>
    <dbReference type="NCBI Taxonomy" id="798079"/>
    <lineage>
        <taxon>Eukaryota</taxon>
        <taxon>Fungi</taxon>
        <taxon>Dikarya</taxon>
        <taxon>Ascomycota</taxon>
        <taxon>Pezizomycotina</taxon>
        <taxon>Dothideomycetes</taxon>
        <taxon>Pleosporomycetidae</taxon>
        <taxon>Pleosporales</taxon>
        <taxon>Pleosporineae</taxon>
        <taxon>Cucurbitariaceae</taxon>
        <taxon>Neocucurbitaria</taxon>
    </lineage>
</organism>
<name>A0A9W8YCS7_9PLEO</name>
<feature type="region of interest" description="Disordered" evidence="1">
    <location>
        <begin position="1"/>
        <end position="42"/>
    </location>
</feature>